<organism evidence="3 4">
    <name type="scientific">Oceanisphaera marina</name>
    <dbReference type="NCBI Taxonomy" id="2017550"/>
    <lineage>
        <taxon>Bacteria</taxon>
        <taxon>Pseudomonadati</taxon>
        <taxon>Pseudomonadota</taxon>
        <taxon>Gammaproteobacteria</taxon>
        <taxon>Aeromonadales</taxon>
        <taxon>Aeromonadaceae</taxon>
        <taxon>Oceanisphaera</taxon>
    </lineage>
</organism>
<accession>A0ABQ1ILE0</accession>
<dbReference type="InterPro" id="IPR007401">
    <property type="entry name" value="DUF454"/>
</dbReference>
<proteinExistence type="predicted"/>
<evidence type="ECO:0000256" key="2">
    <source>
        <dbReference type="SAM" id="Phobius"/>
    </source>
</evidence>
<keyword evidence="1" id="KW-1003">Cell membrane</keyword>
<feature type="transmembrane region" description="Helical" evidence="2">
    <location>
        <begin position="76"/>
        <end position="94"/>
    </location>
</feature>
<evidence type="ECO:0000313" key="4">
    <source>
        <dbReference type="Proteomes" id="UP000646152"/>
    </source>
</evidence>
<keyword evidence="4" id="KW-1185">Reference proteome</keyword>
<comment type="subcellular location">
    <subcellularLocation>
        <location evidence="1">Cell inner membrane</location>
        <topology evidence="1">Multi-pass membrane protein</topology>
    </subcellularLocation>
</comment>
<keyword evidence="1" id="KW-0997">Cell inner membrane</keyword>
<dbReference type="EMBL" id="BMKE01000015">
    <property type="protein sequence ID" value="GGB46340.1"/>
    <property type="molecule type" value="Genomic_DNA"/>
</dbReference>
<dbReference type="Pfam" id="PF04304">
    <property type="entry name" value="DUF454"/>
    <property type="match status" value="1"/>
</dbReference>
<dbReference type="PANTHER" id="PTHR35813:SF1">
    <property type="entry name" value="INNER MEMBRANE PROTEIN YBAN"/>
    <property type="match status" value="1"/>
</dbReference>
<sequence length="130" mass="14692">MRILFALLGGISLALGVIGAFLPVLPTTPFVLLSACLFGKSSPRLHGWMVNHPWFGTMIRDWQTHKGLRLKVRRRALWMMALSFAFSIYIVPLWQVKVGLVLTFIVLLVWFLRLPVVPDPSAVALKQTRP</sequence>
<evidence type="ECO:0000313" key="3">
    <source>
        <dbReference type="EMBL" id="GGB46340.1"/>
    </source>
</evidence>
<dbReference type="RefSeq" id="WP_188629949.1">
    <property type="nucleotide sequence ID" value="NZ_BMKE01000015.1"/>
</dbReference>
<comment type="caution">
    <text evidence="3">The sequence shown here is derived from an EMBL/GenBank/DDBJ whole genome shotgun (WGS) entry which is preliminary data.</text>
</comment>
<dbReference type="Proteomes" id="UP000646152">
    <property type="component" value="Unassembled WGS sequence"/>
</dbReference>
<keyword evidence="1 2" id="KW-0472">Membrane</keyword>
<feature type="transmembrane region" description="Helical" evidence="2">
    <location>
        <begin position="100"/>
        <end position="117"/>
    </location>
</feature>
<keyword evidence="2" id="KW-1133">Transmembrane helix</keyword>
<keyword evidence="2" id="KW-0812">Transmembrane</keyword>
<dbReference type="PIRSF" id="PIRSF016789">
    <property type="entry name" value="DUF454"/>
    <property type="match status" value="1"/>
</dbReference>
<gene>
    <name evidence="3" type="ORF">GCM10011502_19640</name>
</gene>
<protein>
    <recommendedName>
        <fullName evidence="1">Inner membrane protein</fullName>
    </recommendedName>
</protein>
<dbReference type="PANTHER" id="PTHR35813">
    <property type="entry name" value="INNER MEMBRANE PROTEIN YBAN"/>
    <property type="match status" value="1"/>
</dbReference>
<name>A0ABQ1ILE0_9GAMM</name>
<evidence type="ECO:0000256" key="1">
    <source>
        <dbReference type="PIRNR" id="PIRNR016789"/>
    </source>
</evidence>
<reference evidence="4" key="1">
    <citation type="journal article" date="2019" name="Int. J. Syst. Evol. Microbiol.">
        <title>The Global Catalogue of Microorganisms (GCM) 10K type strain sequencing project: providing services to taxonomists for standard genome sequencing and annotation.</title>
        <authorList>
            <consortium name="The Broad Institute Genomics Platform"/>
            <consortium name="The Broad Institute Genome Sequencing Center for Infectious Disease"/>
            <person name="Wu L."/>
            <person name="Ma J."/>
        </authorList>
    </citation>
    <scope>NUCLEOTIDE SEQUENCE [LARGE SCALE GENOMIC DNA]</scope>
    <source>
        <strain evidence="4">CGMCC 1.15923</strain>
    </source>
</reference>